<evidence type="ECO:0000259" key="7">
    <source>
        <dbReference type="Pfam" id="PF04085"/>
    </source>
</evidence>
<keyword evidence="3 5" id="KW-0133">Cell shape</keyword>
<dbReference type="InterPro" id="IPR007221">
    <property type="entry name" value="MreC"/>
</dbReference>
<feature type="coiled-coil region" evidence="6">
    <location>
        <begin position="71"/>
        <end position="115"/>
    </location>
</feature>
<dbReference type="Proteomes" id="UP000657177">
    <property type="component" value="Unassembled WGS sequence"/>
</dbReference>
<comment type="similarity">
    <text evidence="1 5">Belongs to the MreC family.</text>
</comment>
<sequence>MLQPLVQKRVLLVTLAVCFLVVTGLMFYSSQEREKEIWLERAFKFVLYPFQKAIHAVTTFVTDSWTTINELGALQRENDEMRKRLSELATELSQLEQLRAENERLRELLQFKAASTLELIPVEVVARNPRNTSDTITIDKGSNFGLTRNMPVITAEGLAGRLLRVEPFSSEVILLTDPRPGNSMSGVIERTRELVYIYGGGKKGTCLVKPSDLSVKLQTGDRILTSESSLFFPKNLVIGTLVEVYASEDGYEQYAYLEPATDFSRLEYLYVVKEK</sequence>
<dbReference type="InterPro" id="IPR042175">
    <property type="entry name" value="Cell/Rod_MreC_2"/>
</dbReference>
<dbReference type="AlphaFoldDB" id="A0A8J6I2H7"/>
<organism evidence="8 9">
    <name type="scientific">Capillibacterium thermochitinicola</name>
    <dbReference type="NCBI Taxonomy" id="2699427"/>
    <lineage>
        <taxon>Bacteria</taxon>
        <taxon>Bacillati</taxon>
        <taxon>Bacillota</taxon>
        <taxon>Capillibacterium</taxon>
    </lineage>
</organism>
<keyword evidence="9" id="KW-1185">Reference proteome</keyword>
<evidence type="ECO:0000256" key="3">
    <source>
        <dbReference type="ARBA" id="ARBA00022960"/>
    </source>
</evidence>
<dbReference type="EMBL" id="JAAKDE010000015">
    <property type="protein sequence ID" value="MBA2133494.1"/>
    <property type="molecule type" value="Genomic_DNA"/>
</dbReference>
<gene>
    <name evidence="8" type="primary">mreC</name>
    <name evidence="8" type="ORF">G5B42_08065</name>
</gene>
<dbReference type="PANTHER" id="PTHR34138">
    <property type="entry name" value="CELL SHAPE-DETERMINING PROTEIN MREC"/>
    <property type="match status" value="1"/>
</dbReference>
<evidence type="ECO:0000256" key="1">
    <source>
        <dbReference type="ARBA" id="ARBA00009369"/>
    </source>
</evidence>
<evidence type="ECO:0000256" key="2">
    <source>
        <dbReference type="ARBA" id="ARBA00013855"/>
    </source>
</evidence>
<dbReference type="PANTHER" id="PTHR34138:SF1">
    <property type="entry name" value="CELL SHAPE-DETERMINING PROTEIN MREC"/>
    <property type="match status" value="1"/>
</dbReference>
<keyword evidence="6" id="KW-0175">Coiled coil</keyword>
<feature type="domain" description="Rod shape-determining protein MreC beta-barrel core" evidence="7">
    <location>
        <begin position="124"/>
        <end position="273"/>
    </location>
</feature>
<evidence type="ECO:0000256" key="4">
    <source>
        <dbReference type="ARBA" id="ARBA00032089"/>
    </source>
</evidence>
<proteinExistence type="inferred from homology"/>
<evidence type="ECO:0000256" key="5">
    <source>
        <dbReference type="PIRNR" id="PIRNR038471"/>
    </source>
</evidence>
<evidence type="ECO:0000256" key="6">
    <source>
        <dbReference type="SAM" id="Coils"/>
    </source>
</evidence>
<evidence type="ECO:0000313" key="9">
    <source>
        <dbReference type="Proteomes" id="UP000657177"/>
    </source>
</evidence>
<protein>
    <recommendedName>
        <fullName evidence="2 5">Cell shape-determining protein MreC</fullName>
    </recommendedName>
    <alternativeName>
        <fullName evidence="4 5">Cell shape protein MreC</fullName>
    </alternativeName>
</protein>
<dbReference type="NCBIfam" id="TIGR00219">
    <property type="entry name" value="mreC"/>
    <property type="match status" value="1"/>
</dbReference>
<reference evidence="8" key="1">
    <citation type="submission" date="2020-06" db="EMBL/GenBank/DDBJ databases">
        <title>Novel chitinolytic bacterium.</title>
        <authorList>
            <person name="Ungkulpasvich U."/>
            <person name="Kosugi A."/>
            <person name="Uke A."/>
        </authorList>
    </citation>
    <scope>NUCLEOTIDE SEQUENCE</scope>
    <source>
        <strain evidence="8">UUS1-1</strain>
    </source>
</reference>
<comment type="function">
    <text evidence="5">Involved in formation and maintenance of cell shape.</text>
</comment>
<name>A0A8J6I2H7_9FIRM</name>
<dbReference type="Gene3D" id="2.40.10.340">
    <property type="entry name" value="Rod shape-determining protein MreC, domain 1"/>
    <property type="match status" value="1"/>
</dbReference>
<dbReference type="GO" id="GO:0008360">
    <property type="term" value="P:regulation of cell shape"/>
    <property type="evidence" value="ECO:0007669"/>
    <property type="project" value="UniProtKB-KW"/>
</dbReference>
<dbReference type="InterPro" id="IPR042177">
    <property type="entry name" value="Cell/Rod_1"/>
</dbReference>
<dbReference type="Gene3D" id="2.40.10.350">
    <property type="entry name" value="Rod shape-determining protein MreC, domain 2"/>
    <property type="match status" value="1"/>
</dbReference>
<accession>A0A8J6I2H7</accession>
<dbReference type="Pfam" id="PF04085">
    <property type="entry name" value="MreC"/>
    <property type="match status" value="1"/>
</dbReference>
<dbReference type="PIRSF" id="PIRSF038471">
    <property type="entry name" value="MreC"/>
    <property type="match status" value="1"/>
</dbReference>
<dbReference type="InterPro" id="IPR055342">
    <property type="entry name" value="MreC_beta-barrel_core"/>
</dbReference>
<comment type="caution">
    <text evidence="8">The sequence shown here is derived from an EMBL/GenBank/DDBJ whole genome shotgun (WGS) entry which is preliminary data.</text>
</comment>
<dbReference type="GO" id="GO:0005886">
    <property type="term" value="C:plasma membrane"/>
    <property type="evidence" value="ECO:0007669"/>
    <property type="project" value="TreeGrafter"/>
</dbReference>
<evidence type="ECO:0000313" key="8">
    <source>
        <dbReference type="EMBL" id="MBA2133494.1"/>
    </source>
</evidence>